<keyword evidence="1" id="KW-0472">Membrane</keyword>
<dbReference type="RefSeq" id="WP_091980633.1">
    <property type="nucleotide sequence ID" value="NZ_FOLO01000005.1"/>
</dbReference>
<dbReference type="AlphaFoldDB" id="A0A1I1GKB7"/>
<feature type="transmembrane region" description="Helical" evidence="1">
    <location>
        <begin position="48"/>
        <end position="69"/>
    </location>
</feature>
<keyword evidence="1" id="KW-1133">Transmembrane helix</keyword>
<dbReference type="Proteomes" id="UP000198862">
    <property type="component" value="Unassembled WGS sequence"/>
</dbReference>
<evidence type="ECO:0000313" key="3">
    <source>
        <dbReference type="Proteomes" id="UP000198862"/>
    </source>
</evidence>
<sequence length="186" mass="21283">MNLNIKHEQKQACAVDNKVIVHIGCIVALYFFMNFVVLDLAIIEQRSIGFYLFFSLSLIYLGASKAPAYSFMSKQTDYEPVFLFNGFALSLWFAITDLILPTGSISKFSGVVLIFGIFGAFGFLIDIGYYIRDKKGELDIPRNYLIATRYFLLFMVIFAGYFFIEGNWEWPLVDIIVIVSKYVNGY</sequence>
<keyword evidence="1" id="KW-0812">Transmembrane</keyword>
<feature type="transmembrane region" description="Helical" evidence="1">
    <location>
        <begin position="20"/>
        <end position="42"/>
    </location>
</feature>
<gene>
    <name evidence="2" type="ORF">SAMN02745724_00927</name>
</gene>
<evidence type="ECO:0000256" key="1">
    <source>
        <dbReference type="SAM" id="Phobius"/>
    </source>
</evidence>
<keyword evidence="3" id="KW-1185">Reference proteome</keyword>
<name>A0A1I1GKB7_9GAMM</name>
<feature type="transmembrane region" description="Helical" evidence="1">
    <location>
        <begin position="81"/>
        <end position="100"/>
    </location>
</feature>
<evidence type="ECO:0000313" key="2">
    <source>
        <dbReference type="EMBL" id="SFC11886.1"/>
    </source>
</evidence>
<feature type="transmembrane region" description="Helical" evidence="1">
    <location>
        <begin position="143"/>
        <end position="164"/>
    </location>
</feature>
<organism evidence="2 3">
    <name type="scientific">Pseudoalteromonas denitrificans DSM 6059</name>
    <dbReference type="NCBI Taxonomy" id="1123010"/>
    <lineage>
        <taxon>Bacteria</taxon>
        <taxon>Pseudomonadati</taxon>
        <taxon>Pseudomonadota</taxon>
        <taxon>Gammaproteobacteria</taxon>
        <taxon>Alteromonadales</taxon>
        <taxon>Pseudoalteromonadaceae</taxon>
        <taxon>Pseudoalteromonas</taxon>
    </lineage>
</organism>
<dbReference type="EMBL" id="FOLO01000005">
    <property type="protein sequence ID" value="SFC11886.1"/>
    <property type="molecule type" value="Genomic_DNA"/>
</dbReference>
<protein>
    <submittedName>
        <fullName evidence="2">Uncharacterized protein</fullName>
    </submittedName>
</protein>
<feature type="transmembrane region" description="Helical" evidence="1">
    <location>
        <begin position="112"/>
        <end position="131"/>
    </location>
</feature>
<reference evidence="2 3" key="1">
    <citation type="submission" date="2016-10" db="EMBL/GenBank/DDBJ databases">
        <authorList>
            <person name="de Groot N.N."/>
        </authorList>
    </citation>
    <scope>NUCLEOTIDE SEQUENCE [LARGE SCALE GENOMIC DNA]</scope>
    <source>
        <strain evidence="2 3">DSM 6059</strain>
    </source>
</reference>
<proteinExistence type="predicted"/>
<accession>A0A1I1GKB7</accession>